<organism evidence="1 2">
    <name type="scientific">Portunus trituberculatus</name>
    <name type="common">Swimming crab</name>
    <name type="synonym">Neptunus trituberculatus</name>
    <dbReference type="NCBI Taxonomy" id="210409"/>
    <lineage>
        <taxon>Eukaryota</taxon>
        <taxon>Metazoa</taxon>
        <taxon>Ecdysozoa</taxon>
        <taxon>Arthropoda</taxon>
        <taxon>Crustacea</taxon>
        <taxon>Multicrustacea</taxon>
        <taxon>Malacostraca</taxon>
        <taxon>Eumalacostraca</taxon>
        <taxon>Eucarida</taxon>
        <taxon>Decapoda</taxon>
        <taxon>Pleocyemata</taxon>
        <taxon>Brachyura</taxon>
        <taxon>Eubrachyura</taxon>
        <taxon>Portunoidea</taxon>
        <taxon>Portunidae</taxon>
        <taxon>Portuninae</taxon>
        <taxon>Portunus</taxon>
    </lineage>
</organism>
<reference evidence="1 2" key="1">
    <citation type="submission" date="2019-05" db="EMBL/GenBank/DDBJ databases">
        <title>Another draft genome of Portunus trituberculatus and its Hox gene families provides insights of decapod evolution.</title>
        <authorList>
            <person name="Jeong J.-H."/>
            <person name="Song I."/>
            <person name="Kim S."/>
            <person name="Choi T."/>
            <person name="Kim D."/>
            <person name="Ryu S."/>
            <person name="Kim W."/>
        </authorList>
    </citation>
    <scope>NUCLEOTIDE SEQUENCE [LARGE SCALE GENOMIC DNA]</scope>
    <source>
        <tissue evidence="1">Muscle</tissue>
    </source>
</reference>
<accession>A0A5B7DR52</accession>
<dbReference type="Proteomes" id="UP000324222">
    <property type="component" value="Unassembled WGS sequence"/>
</dbReference>
<name>A0A5B7DR52_PORTR</name>
<evidence type="ECO:0000313" key="1">
    <source>
        <dbReference type="EMBL" id="MPC23715.1"/>
    </source>
</evidence>
<dbReference type="EMBL" id="VSRR010001244">
    <property type="protein sequence ID" value="MPC23715.1"/>
    <property type="molecule type" value="Genomic_DNA"/>
</dbReference>
<sequence length="98" mass="10897">MWGRNTRDIKISADIRNGTDSSAEEYQHMLAVRHAGQAAAHAQSEIVTDFHPSQTFRDTGLPEKRTSRSFPWSTPWVALFPPLKIVSSRQNGTGAGFN</sequence>
<comment type="caution">
    <text evidence="1">The sequence shown here is derived from an EMBL/GenBank/DDBJ whole genome shotgun (WGS) entry which is preliminary data.</text>
</comment>
<proteinExistence type="predicted"/>
<evidence type="ECO:0000313" key="2">
    <source>
        <dbReference type="Proteomes" id="UP000324222"/>
    </source>
</evidence>
<gene>
    <name evidence="1" type="ORF">E2C01_016775</name>
</gene>
<dbReference type="AlphaFoldDB" id="A0A5B7DR52"/>
<protein>
    <submittedName>
        <fullName evidence="1">Uncharacterized protein</fullName>
    </submittedName>
</protein>
<keyword evidence="2" id="KW-1185">Reference proteome</keyword>